<sequence>MSLRSVDSAANEKPRGPPKKKTKPEKDDEGNEEEDSKQQSGKPKRGKVEAWTAEQRKALVLSMCASSFSHMDWNEVSAQCGGRTVPQVKMYWRNVLKAKLEKALEEM</sequence>
<evidence type="ECO:0000313" key="4">
    <source>
        <dbReference type="Proteomes" id="UP000054845"/>
    </source>
</evidence>
<dbReference type="InterPro" id="IPR009057">
    <property type="entry name" value="Homeodomain-like_sf"/>
</dbReference>
<dbReference type="InterPro" id="IPR001005">
    <property type="entry name" value="SANT/Myb"/>
</dbReference>
<proteinExistence type="predicted"/>
<dbReference type="PROSITE" id="PS50090">
    <property type="entry name" value="MYB_LIKE"/>
    <property type="match status" value="1"/>
</dbReference>
<evidence type="ECO:0000259" key="2">
    <source>
        <dbReference type="PROSITE" id="PS50090"/>
    </source>
</evidence>
<organism evidence="3 4">
    <name type="scientific">Ceraceosorus bombacis</name>
    <dbReference type="NCBI Taxonomy" id="401625"/>
    <lineage>
        <taxon>Eukaryota</taxon>
        <taxon>Fungi</taxon>
        <taxon>Dikarya</taxon>
        <taxon>Basidiomycota</taxon>
        <taxon>Ustilaginomycotina</taxon>
        <taxon>Exobasidiomycetes</taxon>
        <taxon>Ceraceosorales</taxon>
        <taxon>Ceraceosoraceae</taxon>
        <taxon>Ceraceosorus</taxon>
    </lineage>
</organism>
<feature type="region of interest" description="Disordered" evidence="1">
    <location>
        <begin position="1"/>
        <end position="50"/>
    </location>
</feature>
<evidence type="ECO:0000256" key="1">
    <source>
        <dbReference type="SAM" id="MobiDB-lite"/>
    </source>
</evidence>
<name>A0A0P1BBW9_9BASI</name>
<dbReference type="SUPFAM" id="SSF46689">
    <property type="entry name" value="Homeodomain-like"/>
    <property type="match status" value="1"/>
</dbReference>
<feature type="domain" description="Myb-like" evidence="2">
    <location>
        <begin position="51"/>
        <end position="96"/>
    </location>
</feature>
<dbReference type="AlphaFoldDB" id="A0A0P1BBW9"/>
<dbReference type="CDD" id="cd00167">
    <property type="entry name" value="SANT"/>
    <property type="match status" value="1"/>
</dbReference>
<dbReference type="Gene3D" id="1.10.10.60">
    <property type="entry name" value="Homeodomain-like"/>
    <property type="match status" value="1"/>
</dbReference>
<dbReference type="EMBL" id="CCYA01000192">
    <property type="protein sequence ID" value="CEH12982.1"/>
    <property type="molecule type" value="Genomic_DNA"/>
</dbReference>
<dbReference type="Proteomes" id="UP000054845">
    <property type="component" value="Unassembled WGS sequence"/>
</dbReference>
<protein>
    <submittedName>
        <fullName evidence="3">Myb-like domain</fullName>
    </submittedName>
</protein>
<evidence type="ECO:0000313" key="3">
    <source>
        <dbReference type="EMBL" id="CEH12982.1"/>
    </source>
</evidence>
<reference evidence="3 4" key="1">
    <citation type="submission" date="2014-09" db="EMBL/GenBank/DDBJ databases">
        <authorList>
            <person name="Magalhaes I.L.F."/>
            <person name="Oliveira U."/>
            <person name="Santos F.R."/>
            <person name="Vidigal T.H.D.A."/>
            <person name="Brescovit A.D."/>
            <person name="Santos A.J."/>
        </authorList>
    </citation>
    <scope>NUCLEOTIDE SEQUENCE [LARGE SCALE GENOMIC DNA]</scope>
</reference>
<accession>A0A0P1BBW9</accession>
<dbReference type="Pfam" id="PF13921">
    <property type="entry name" value="Myb_DNA-bind_6"/>
    <property type="match status" value="1"/>
</dbReference>
<keyword evidence="4" id="KW-1185">Reference proteome</keyword>